<dbReference type="PROSITE" id="PS51257">
    <property type="entry name" value="PROKAR_LIPOPROTEIN"/>
    <property type="match status" value="1"/>
</dbReference>
<reference evidence="2 3" key="1">
    <citation type="journal article" date="2015" name="Genome Announc.">
        <title>Draft Genome of the Euendolithic (true boring) Cyanobacterium Mastigocoleus testarum strain BC008.</title>
        <authorList>
            <person name="Guida B.S."/>
            <person name="Garcia-Pichel F."/>
        </authorList>
    </citation>
    <scope>NUCLEOTIDE SEQUENCE [LARGE SCALE GENOMIC DNA]</scope>
    <source>
        <strain evidence="2 3">BC008</strain>
    </source>
</reference>
<accession>A0A0V7ZIR7</accession>
<proteinExistence type="predicted"/>
<dbReference type="RefSeq" id="WP_058184197.1">
    <property type="nucleotide sequence ID" value="NZ_LMTZ01000122.1"/>
</dbReference>
<protein>
    <recommendedName>
        <fullName evidence="4">Lipoprotein</fullName>
    </recommendedName>
</protein>
<gene>
    <name evidence="2" type="ORF">BC008_17430</name>
</gene>
<evidence type="ECO:0008006" key="4">
    <source>
        <dbReference type="Google" id="ProtNLM"/>
    </source>
</evidence>
<dbReference type="Proteomes" id="UP000053372">
    <property type="component" value="Unassembled WGS sequence"/>
</dbReference>
<feature type="chain" id="PRO_5006890102" description="Lipoprotein" evidence="1">
    <location>
        <begin position="23"/>
        <end position="416"/>
    </location>
</feature>
<keyword evidence="1" id="KW-0732">Signal</keyword>
<organism evidence="2 3">
    <name type="scientific">Mastigocoleus testarum BC008</name>
    <dbReference type="NCBI Taxonomy" id="371196"/>
    <lineage>
        <taxon>Bacteria</taxon>
        <taxon>Bacillati</taxon>
        <taxon>Cyanobacteriota</taxon>
        <taxon>Cyanophyceae</taxon>
        <taxon>Nostocales</taxon>
        <taxon>Hapalosiphonaceae</taxon>
        <taxon>Mastigocoleus</taxon>
    </lineage>
</organism>
<evidence type="ECO:0000256" key="1">
    <source>
        <dbReference type="SAM" id="SignalP"/>
    </source>
</evidence>
<dbReference type="AlphaFoldDB" id="A0A0V7ZIR7"/>
<name>A0A0V7ZIR7_9CYAN</name>
<sequence>MNNQKTLSILSAGAGLLFFLQACNSVNSTTTNTENINSEQSTTAKVEPTSQIKTDPLAKFDKANSKKLTDTAKLFAGMNLDANSPFAGVQKTNGWRNHQNFFKNAWSKLEQQQLTKVRKWGAEELKQINAASPSVFYPFSGPDFLYAYSLFPKAKEYVLVGLEPVGTIPDFTKFNNNQINYKLRESRSSLSEILQFSFFRTNDMKVDLQKQGVLPILYIFMARTGNRILDLQYVGLDKDANIQKFQKGMVPGVKISFVPDKDKEESEPRNLYYFSTDLSNSGLTKRPELTKFVNNLENPVTYLKAASYLMYNSSFSNIKNTILANSSHILQDDSGMPLKSFDKSQWDLTFYGAYTRPIGLFRNRYQSDLRKAYKGNRNIKTLDFGIGYKFGVNQSNLMLAETKDTGKKSQDLVEGK</sequence>
<dbReference type="EMBL" id="LMTZ01000122">
    <property type="protein sequence ID" value="KST64414.1"/>
    <property type="molecule type" value="Genomic_DNA"/>
</dbReference>
<keyword evidence="3" id="KW-1185">Reference proteome</keyword>
<evidence type="ECO:0000313" key="3">
    <source>
        <dbReference type="Proteomes" id="UP000053372"/>
    </source>
</evidence>
<evidence type="ECO:0000313" key="2">
    <source>
        <dbReference type="EMBL" id="KST64414.1"/>
    </source>
</evidence>
<dbReference type="OrthoDB" id="977906at2"/>
<comment type="caution">
    <text evidence="2">The sequence shown here is derived from an EMBL/GenBank/DDBJ whole genome shotgun (WGS) entry which is preliminary data.</text>
</comment>
<feature type="signal peptide" evidence="1">
    <location>
        <begin position="1"/>
        <end position="22"/>
    </location>
</feature>